<evidence type="ECO:0000256" key="5">
    <source>
        <dbReference type="RuleBase" id="RU362059"/>
    </source>
</evidence>
<dbReference type="FunFam" id="3.40.50.2000:FF:000050">
    <property type="entry name" value="UDP-glucuronosyltransferase"/>
    <property type="match status" value="1"/>
</dbReference>
<dbReference type="PROSITE" id="PS00375">
    <property type="entry name" value="UDPGT"/>
    <property type="match status" value="1"/>
</dbReference>
<evidence type="ECO:0000256" key="3">
    <source>
        <dbReference type="ARBA" id="ARBA00022679"/>
    </source>
</evidence>
<gene>
    <name evidence="6" type="ORF">LNINA_LOCUS2983</name>
</gene>
<dbReference type="CDD" id="cd03784">
    <property type="entry name" value="GT1_Gtf-like"/>
    <property type="match status" value="1"/>
</dbReference>
<dbReference type="InterPro" id="IPR002213">
    <property type="entry name" value="UDP_glucos_trans"/>
</dbReference>
<accession>A0AAV1J2Q5</accession>
<dbReference type="Gene3D" id="3.40.50.2000">
    <property type="entry name" value="Glycogen Phosphorylase B"/>
    <property type="match status" value="2"/>
</dbReference>
<evidence type="ECO:0000256" key="1">
    <source>
        <dbReference type="ARBA" id="ARBA00009995"/>
    </source>
</evidence>
<dbReference type="InterPro" id="IPR035595">
    <property type="entry name" value="UDP_glycos_trans_CS"/>
</dbReference>
<dbReference type="EMBL" id="CAVLEF010000004">
    <property type="protein sequence ID" value="CAK1543148.1"/>
    <property type="molecule type" value="Genomic_DNA"/>
</dbReference>
<dbReference type="PANTHER" id="PTHR48043:SF114">
    <property type="entry name" value="IP04436P-RELATED"/>
    <property type="match status" value="1"/>
</dbReference>
<protein>
    <recommendedName>
        <fullName evidence="5">UDP-glucuronosyltransferase</fullName>
        <ecNumber evidence="5">2.4.1.17</ecNumber>
    </recommendedName>
</protein>
<dbReference type="AlphaFoldDB" id="A0AAV1J2Q5"/>
<evidence type="ECO:0000256" key="2">
    <source>
        <dbReference type="ARBA" id="ARBA00022676"/>
    </source>
</evidence>
<dbReference type="GO" id="GO:0015020">
    <property type="term" value="F:glucuronosyltransferase activity"/>
    <property type="evidence" value="ECO:0007669"/>
    <property type="project" value="UniProtKB-EC"/>
</dbReference>
<sequence>MHLSAVTLSAILLNFTSSIQGYNILAVLPYPGRSHHVAFEPLLKELARRGHNVTLISYYPQEKPVKNFHDISLSSDHSFQNWVSARSPSYWTVFISGVGLIYTGASSCSSLLANKGVQNLWKSQAKFDVVVAEQFNSDCPLGLAYQLKAPVVGVTANSLMPQHYKRYGVPDNPSYTRNQILGGRIKGTLYERVERTLVGFYINYFVDFACQVLDGYILRQYFPSIPPVKELEKNIKFLLLYQHFTLNSALLLPSNVIEVAGYHVVETKALPKKLKKFMDESKHGVIYISFGSMIKANSIPSYKLQAIIDVLEELPQNVIWKWDDDKLPFKLDKMYSEHYWLPQNDIMGHPNLVAFFSHCGHVGLTEAIHHGVPVVGMPMFGDQISNAAAVAESGLGVQITLDELTREKLKEKFKTILDPM</sequence>
<dbReference type="InterPro" id="IPR050271">
    <property type="entry name" value="UDP-glycosyltransferase"/>
</dbReference>
<proteinExistence type="inferred from homology"/>
<evidence type="ECO:0000256" key="4">
    <source>
        <dbReference type="RuleBase" id="RU003718"/>
    </source>
</evidence>
<reference evidence="6 7" key="1">
    <citation type="submission" date="2023-11" db="EMBL/GenBank/DDBJ databases">
        <authorList>
            <person name="Okamura Y."/>
        </authorList>
    </citation>
    <scope>NUCLEOTIDE SEQUENCE [LARGE SCALE GENOMIC DNA]</scope>
</reference>
<dbReference type="GO" id="GO:0016020">
    <property type="term" value="C:membrane"/>
    <property type="evidence" value="ECO:0007669"/>
    <property type="project" value="UniProtKB-SubCell"/>
</dbReference>
<organism evidence="6 7">
    <name type="scientific">Leptosia nina</name>
    <dbReference type="NCBI Taxonomy" id="320188"/>
    <lineage>
        <taxon>Eukaryota</taxon>
        <taxon>Metazoa</taxon>
        <taxon>Ecdysozoa</taxon>
        <taxon>Arthropoda</taxon>
        <taxon>Hexapoda</taxon>
        <taxon>Insecta</taxon>
        <taxon>Pterygota</taxon>
        <taxon>Neoptera</taxon>
        <taxon>Endopterygota</taxon>
        <taxon>Lepidoptera</taxon>
        <taxon>Glossata</taxon>
        <taxon>Ditrysia</taxon>
        <taxon>Papilionoidea</taxon>
        <taxon>Pieridae</taxon>
        <taxon>Pierinae</taxon>
        <taxon>Leptosia</taxon>
    </lineage>
</organism>
<keyword evidence="2 4" id="KW-0328">Glycosyltransferase</keyword>
<dbReference type="SUPFAM" id="SSF53756">
    <property type="entry name" value="UDP-Glycosyltransferase/glycogen phosphorylase"/>
    <property type="match status" value="1"/>
</dbReference>
<name>A0AAV1J2Q5_9NEOP</name>
<comment type="catalytic activity">
    <reaction evidence="5">
        <text>glucuronate acceptor + UDP-alpha-D-glucuronate = acceptor beta-D-glucuronoside + UDP + H(+)</text>
        <dbReference type="Rhea" id="RHEA:21032"/>
        <dbReference type="ChEBI" id="CHEBI:15378"/>
        <dbReference type="ChEBI" id="CHEBI:58052"/>
        <dbReference type="ChEBI" id="CHEBI:58223"/>
        <dbReference type="ChEBI" id="CHEBI:132367"/>
        <dbReference type="ChEBI" id="CHEBI:132368"/>
        <dbReference type="EC" id="2.4.1.17"/>
    </reaction>
</comment>
<dbReference type="Pfam" id="PF00201">
    <property type="entry name" value="UDPGT"/>
    <property type="match status" value="1"/>
</dbReference>
<evidence type="ECO:0000313" key="7">
    <source>
        <dbReference type="Proteomes" id="UP001497472"/>
    </source>
</evidence>
<evidence type="ECO:0000313" key="6">
    <source>
        <dbReference type="EMBL" id="CAK1543148.1"/>
    </source>
</evidence>
<dbReference type="Proteomes" id="UP001497472">
    <property type="component" value="Unassembled WGS sequence"/>
</dbReference>
<dbReference type="EC" id="2.4.1.17" evidence="5"/>
<comment type="similarity">
    <text evidence="1 4">Belongs to the UDP-glycosyltransferase family.</text>
</comment>
<feature type="signal peptide" evidence="5">
    <location>
        <begin position="1"/>
        <end position="21"/>
    </location>
</feature>
<dbReference type="PANTHER" id="PTHR48043">
    <property type="entry name" value="EG:EG0003.4 PROTEIN-RELATED"/>
    <property type="match status" value="1"/>
</dbReference>
<keyword evidence="3 4" id="KW-0808">Transferase</keyword>
<keyword evidence="5" id="KW-0732">Signal</keyword>
<keyword evidence="7" id="KW-1185">Reference proteome</keyword>
<comment type="subcellular location">
    <subcellularLocation>
        <location evidence="5">Membrane</location>
        <topology evidence="5">Single-pass membrane protein</topology>
    </subcellularLocation>
</comment>
<feature type="chain" id="PRO_5043088000" description="UDP-glucuronosyltransferase" evidence="5">
    <location>
        <begin position="22"/>
        <end position="420"/>
    </location>
</feature>
<comment type="caution">
    <text evidence="6">The sequence shown here is derived from an EMBL/GenBank/DDBJ whole genome shotgun (WGS) entry which is preliminary data.</text>
</comment>